<sequence length="375" mass="42321">MAGDVRVPKPGSGLSGFKTQESREVAPLYTFPISRGYKASAARSSHPLCWSISRDEEKKERGVVCVAAASLDLGSELCAFQMAGAGFAAELRLRLAALKGRLQRSSQSEEASEDPFLMQASATLENLTDLCNQPGENGTLSKLLQLYTQAVLDITYFEENQLVDEDFPEESSLQKVEELINTLSEPEILINESGTSQEPLAVLGVELLECLYWRRGALLYMFCHTVKGRKERLMNKTDLFKKFLNEGIQYLVKMLEFRCSDHPIEDFVFQDTDTARLIHEGIFSDTHLLAMMYCGEMCYWGLKYCREVKERSRSVEAGSSREQPGSSQSEVLDHRETGEKVLLKYITVCEGPLRLHDWDTKNAKLILDYFKQFSA</sequence>
<evidence type="ECO:0000313" key="2">
    <source>
        <dbReference type="Proteomes" id="UP000472272"/>
    </source>
</evidence>
<name>A0A670JS80_PODMU</name>
<organism evidence="1 2">
    <name type="scientific">Podarcis muralis</name>
    <name type="common">Wall lizard</name>
    <name type="synonym">Lacerta muralis</name>
    <dbReference type="NCBI Taxonomy" id="64176"/>
    <lineage>
        <taxon>Eukaryota</taxon>
        <taxon>Metazoa</taxon>
        <taxon>Chordata</taxon>
        <taxon>Craniata</taxon>
        <taxon>Vertebrata</taxon>
        <taxon>Euteleostomi</taxon>
        <taxon>Lepidosauria</taxon>
        <taxon>Squamata</taxon>
        <taxon>Bifurcata</taxon>
        <taxon>Unidentata</taxon>
        <taxon>Episquamata</taxon>
        <taxon>Laterata</taxon>
        <taxon>Lacertibaenia</taxon>
        <taxon>Lacertidae</taxon>
        <taxon>Podarcis</taxon>
    </lineage>
</organism>
<protein>
    <submittedName>
        <fullName evidence="1">RAB7A interacting MON1-CCZ1 complex subunit 1</fullName>
    </submittedName>
</protein>
<dbReference type="AlphaFoldDB" id="A0A670JS80"/>
<reference evidence="1" key="3">
    <citation type="submission" date="2025-09" db="UniProtKB">
        <authorList>
            <consortium name="Ensembl"/>
        </authorList>
    </citation>
    <scope>IDENTIFICATION</scope>
</reference>
<dbReference type="Pfam" id="PF17716">
    <property type="entry name" value="RIMC1"/>
    <property type="match status" value="1"/>
</dbReference>
<dbReference type="Ensembl" id="ENSPMRT00000027394.1">
    <property type="protein sequence ID" value="ENSPMRP00000025812.1"/>
    <property type="gene ID" value="ENSPMRG00000016705.1"/>
</dbReference>
<accession>A0A670JS80</accession>
<dbReference type="GeneTree" id="ENSGT00390000011383"/>
<evidence type="ECO:0000313" key="1">
    <source>
        <dbReference type="Ensembl" id="ENSPMRP00000025812.1"/>
    </source>
</evidence>
<dbReference type="GO" id="GO:0000423">
    <property type="term" value="P:mitophagy"/>
    <property type="evidence" value="ECO:0007669"/>
    <property type="project" value="Ensembl"/>
</dbReference>
<dbReference type="GO" id="GO:0005829">
    <property type="term" value="C:cytosol"/>
    <property type="evidence" value="ECO:0007669"/>
    <property type="project" value="Ensembl"/>
</dbReference>
<dbReference type="PANTHER" id="PTHR28494:SF1">
    <property type="entry name" value="RAB7A-INTERACTING MON1-CCZ1 COMPLEX SUBUNIT 1"/>
    <property type="match status" value="1"/>
</dbReference>
<keyword evidence="2" id="KW-1185">Reference proteome</keyword>
<reference evidence="1" key="2">
    <citation type="submission" date="2025-08" db="UniProtKB">
        <authorList>
            <consortium name="Ensembl"/>
        </authorList>
    </citation>
    <scope>IDENTIFICATION</scope>
</reference>
<gene>
    <name evidence="1" type="primary">RIMOC1</name>
</gene>
<dbReference type="PANTHER" id="PTHR28494">
    <property type="entry name" value="UPF0600 PROTEIN C5ORF51"/>
    <property type="match status" value="1"/>
</dbReference>
<reference evidence="1 2" key="1">
    <citation type="journal article" date="2019" name="Proc. Natl. Acad. Sci. U.S.A.">
        <title>Regulatory changes in pterin and carotenoid genes underlie balanced color polymorphisms in the wall lizard.</title>
        <authorList>
            <person name="Andrade P."/>
            <person name="Pinho C."/>
            <person name="Perez I de Lanuza G."/>
            <person name="Afonso S."/>
            <person name="Brejcha J."/>
            <person name="Rubin C.J."/>
            <person name="Wallerman O."/>
            <person name="Pereira P."/>
            <person name="Sabatino S.J."/>
            <person name="Bellati A."/>
            <person name="Pellitteri-Rosa D."/>
            <person name="Bosakova Z."/>
            <person name="Bunikis I."/>
            <person name="Carretero M.A."/>
            <person name="Feiner N."/>
            <person name="Marsik P."/>
            <person name="Pauperio F."/>
            <person name="Salvi D."/>
            <person name="Soler L."/>
            <person name="While G.M."/>
            <person name="Uller T."/>
            <person name="Font E."/>
            <person name="Andersson L."/>
            <person name="Carneiro M."/>
        </authorList>
    </citation>
    <scope>NUCLEOTIDE SEQUENCE</scope>
</reference>
<dbReference type="InterPro" id="IPR037657">
    <property type="entry name" value="RIMC1"/>
</dbReference>
<dbReference type="OrthoDB" id="6135810at2759"/>
<proteinExistence type="predicted"/>
<dbReference type="Proteomes" id="UP000472272">
    <property type="component" value="Chromosome 11"/>
</dbReference>
<dbReference type="GO" id="GO:0005654">
    <property type="term" value="C:nucleoplasm"/>
    <property type="evidence" value="ECO:0007669"/>
    <property type="project" value="Ensembl"/>
</dbReference>